<accession>A0A6J6Z865</accession>
<sequence length="294" mass="34508">MTNQATLLPFLELLEEEVIEFKNLIEFSALLLGHKEVIRLVLNPQSIARLQLFTNQYYPDFLITISSFVLEDVFNSESFDRFQRRIFHSEDTDKERVLFIGYDAAVVEAWQIEEDGCEDHLTAKRYSYPECCGKTYARISKKERWIDVFFEGLENYALLNPLANRFAGITDPWLTYHFDYFPCSVKCQNTIDLCRKNREMIIDSDLSEFVTLIDAHLSGVIILFGDSIWYLRLDRMVLKAWESEMGINPIVQSTEKINSKLLGLKLHEHSASAYIDSQWHHTYQPDLKVYVFEW</sequence>
<reference evidence="1" key="1">
    <citation type="submission" date="2020-05" db="EMBL/GenBank/DDBJ databases">
        <authorList>
            <person name="Chiriac C."/>
            <person name="Salcher M."/>
            <person name="Ghai R."/>
            <person name="Kavagutti S V."/>
        </authorList>
    </citation>
    <scope>NUCLEOTIDE SEQUENCE</scope>
</reference>
<name>A0A6J6Z865_9ZZZZ</name>
<gene>
    <name evidence="1" type="ORF">UFOPK3037_01631</name>
</gene>
<protein>
    <submittedName>
        <fullName evidence="1">Unannotated protein</fullName>
    </submittedName>
</protein>
<organism evidence="1">
    <name type="scientific">freshwater metagenome</name>
    <dbReference type="NCBI Taxonomy" id="449393"/>
    <lineage>
        <taxon>unclassified sequences</taxon>
        <taxon>metagenomes</taxon>
        <taxon>ecological metagenomes</taxon>
    </lineage>
</organism>
<evidence type="ECO:0000313" key="1">
    <source>
        <dbReference type="EMBL" id="CAB4815368.1"/>
    </source>
</evidence>
<proteinExistence type="predicted"/>
<dbReference type="AlphaFoldDB" id="A0A6J6Z865"/>
<dbReference type="EMBL" id="CAFAAO010000034">
    <property type="protein sequence ID" value="CAB4815368.1"/>
    <property type="molecule type" value="Genomic_DNA"/>
</dbReference>